<accession>A0ABV5G979</accession>
<keyword evidence="3" id="KW-1185">Reference proteome</keyword>
<dbReference type="EMBL" id="JBHMFI010000023">
    <property type="protein sequence ID" value="MFB9075521.1"/>
    <property type="molecule type" value="Genomic_DNA"/>
</dbReference>
<evidence type="ECO:0000313" key="2">
    <source>
        <dbReference type="EMBL" id="MFB9075521.1"/>
    </source>
</evidence>
<feature type="region of interest" description="Disordered" evidence="1">
    <location>
        <begin position="22"/>
        <end position="45"/>
    </location>
</feature>
<name>A0ABV5G979_9MICC</name>
<reference evidence="2 3" key="1">
    <citation type="submission" date="2024-09" db="EMBL/GenBank/DDBJ databases">
        <authorList>
            <person name="Sun Q."/>
            <person name="Mori K."/>
        </authorList>
    </citation>
    <scope>NUCLEOTIDE SEQUENCE [LARGE SCALE GENOMIC DNA]</scope>
    <source>
        <strain evidence="2 3">CCM 7609</strain>
    </source>
</reference>
<proteinExistence type="predicted"/>
<evidence type="ECO:0000313" key="3">
    <source>
        <dbReference type="Proteomes" id="UP001589575"/>
    </source>
</evidence>
<organism evidence="2 3">
    <name type="scientific">Citricoccus parietis</name>
    <dbReference type="NCBI Taxonomy" id="592307"/>
    <lineage>
        <taxon>Bacteria</taxon>
        <taxon>Bacillati</taxon>
        <taxon>Actinomycetota</taxon>
        <taxon>Actinomycetes</taxon>
        <taxon>Micrococcales</taxon>
        <taxon>Micrococcaceae</taxon>
        <taxon>Citricoccus</taxon>
    </lineage>
</organism>
<gene>
    <name evidence="2" type="ORF">ACFFX0_31910</name>
</gene>
<evidence type="ECO:0000256" key="1">
    <source>
        <dbReference type="SAM" id="MobiDB-lite"/>
    </source>
</evidence>
<sequence>MRATLSWKQLERQAHRRPCGWPWGGRRPGRNEGPHLSFGPACRRP</sequence>
<dbReference type="Proteomes" id="UP001589575">
    <property type="component" value="Unassembled WGS sequence"/>
</dbReference>
<comment type="caution">
    <text evidence="2">The sequence shown here is derived from an EMBL/GenBank/DDBJ whole genome shotgun (WGS) entry which is preliminary data.</text>
</comment>
<protein>
    <submittedName>
        <fullName evidence="2">Uncharacterized protein</fullName>
    </submittedName>
</protein>